<feature type="transmembrane region" description="Helical" evidence="1">
    <location>
        <begin position="31"/>
        <end position="49"/>
    </location>
</feature>
<evidence type="ECO:0000256" key="1">
    <source>
        <dbReference type="SAM" id="Phobius"/>
    </source>
</evidence>
<organism evidence="2">
    <name type="scientific">Siphoviridae sp. ctYh54</name>
    <dbReference type="NCBI Taxonomy" id="2826379"/>
    <lineage>
        <taxon>Viruses</taxon>
        <taxon>Duplodnaviria</taxon>
        <taxon>Heunggongvirae</taxon>
        <taxon>Uroviricota</taxon>
        <taxon>Caudoviricetes</taxon>
    </lineage>
</organism>
<accession>A0A8S5ME56</accession>
<keyword evidence="1" id="KW-0472">Membrane</keyword>
<dbReference type="EMBL" id="BK014884">
    <property type="protein sequence ID" value="DAD80506.1"/>
    <property type="molecule type" value="Genomic_DNA"/>
</dbReference>
<keyword evidence="1" id="KW-1133">Transmembrane helix</keyword>
<sequence>MFSLIICFLISKTLTLHSTFPEIVAWFNQHFIIAIIVVLNLVSDVANIFRKD</sequence>
<proteinExistence type="predicted"/>
<name>A0A8S5ME56_9CAUD</name>
<evidence type="ECO:0000313" key="2">
    <source>
        <dbReference type="EMBL" id="DAD80506.1"/>
    </source>
</evidence>
<keyword evidence="1" id="KW-0812">Transmembrane</keyword>
<reference evidence="2" key="1">
    <citation type="journal article" date="2021" name="Proc. Natl. Acad. Sci. U.S.A.">
        <title>A Catalog of Tens of Thousands of Viruses from Human Metagenomes Reveals Hidden Associations with Chronic Diseases.</title>
        <authorList>
            <person name="Tisza M.J."/>
            <person name="Buck C.B."/>
        </authorList>
    </citation>
    <scope>NUCLEOTIDE SEQUENCE</scope>
    <source>
        <strain evidence="2">CtYh54</strain>
    </source>
</reference>
<protein>
    <submittedName>
        <fullName evidence="2">Uncharacterized protein</fullName>
    </submittedName>
</protein>